<dbReference type="AlphaFoldDB" id="A0A229UK94"/>
<accession>A0A229UK94</accession>
<feature type="region of interest" description="Disordered" evidence="6">
    <location>
        <begin position="438"/>
        <end position="462"/>
    </location>
</feature>
<dbReference type="InterPro" id="IPR006059">
    <property type="entry name" value="SBP"/>
</dbReference>
<feature type="chain" id="PRO_5038509770" evidence="7">
    <location>
        <begin position="23"/>
        <end position="462"/>
    </location>
</feature>
<dbReference type="Pfam" id="PF01547">
    <property type="entry name" value="SBP_bac_1"/>
    <property type="match status" value="1"/>
</dbReference>
<keyword evidence="2 7" id="KW-0732">Signal</keyword>
<comment type="caution">
    <text evidence="8">The sequence shown here is derived from an EMBL/GenBank/DDBJ whole genome shotgun (WGS) entry which is preliminary data.</text>
</comment>
<dbReference type="Gene3D" id="3.40.190.10">
    <property type="entry name" value="Periplasmic binding protein-like II"/>
    <property type="match status" value="1"/>
</dbReference>
<keyword evidence="4" id="KW-0564">Palmitate</keyword>
<dbReference type="PROSITE" id="PS51257">
    <property type="entry name" value="PROKAR_LIPOPROTEIN"/>
    <property type="match status" value="1"/>
</dbReference>
<keyword evidence="1" id="KW-1003">Cell membrane</keyword>
<evidence type="ECO:0000256" key="7">
    <source>
        <dbReference type="SAM" id="SignalP"/>
    </source>
</evidence>
<sequence>MKKKVYVPALSMLLALSLSACATQPDSSADSKGSAKSGAKTKLTYWTNDRSDADYIKQVIAKYNETNKDNVEVELNVMADNYDQSVDIAFASKQAPDILRVDFNKVVPWVKKGFLSPLDSYMSEDMKKKFASTLVEEKNIYEGKIYSLPNVGQMWRLIYNVDLFEKAGIKEPPKTLKELVEVSKKLTEAGKSTGAYGFAGNFKNTSAIDRVAYPIATLSGTGVVEGYNLKTGQYDFGAYKEITEALRQMKVDGSMLPGTEGLDIDPLRAQFAQGKIGMYINHSAEPAVYKNQFPAQIKWAAAQVPTIDGTVKGASLVNGGAYLSISKDSEHKEQAWRFLEYMYGDEVQTGYQEGGYGVSILPHVTAKAKKANIPGIEGFNPTKYDAIYPAAPTLIIEGKVEGMKKSDALTKYMIQGGDLDQVIKDLNTRYNAALDKAKAAGDTQAKANPSFDPAQVQGTLAK</sequence>
<dbReference type="SUPFAM" id="SSF53850">
    <property type="entry name" value="Periplasmic binding protein-like II"/>
    <property type="match status" value="1"/>
</dbReference>
<dbReference type="Proteomes" id="UP000215509">
    <property type="component" value="Unassembled WGS sequence"/>
</dbReference>
<evidence type="ECO:0000313" key="9">
    <source>
        <dbReference type="Proteomes" id="UP000215509"/>
    </source>
</evidence>
<dbReference type="InterPro" id="IPR050490">
    <property type="entry name" value="Bact_solute-bd_prot1"/>
</dbReference>
<feature type="signal peptide" evidence="7">
    <location>
        <begin position="1"/>
        <end position="22"/>
    </location>
</feature>
<evidence type="ECO:0000256" key="2">
    <source>
        <dbReference type="ARBA" id="ARBA00022729"/>
    </source>
</evidence>
<keyword evidence="9" id="KW-1185">Reference proteome</keyword>
<evidence type="ECO:0000256" key="5">
    <source>
        <dbReference type="ARBA" id="ARBA00023288"/>
    </source>
</evidence>
<dbReference type="PANTHER" id="PTHR43649:SF33">
    <property type="entry name" value="POLYGALACTURONAN_RHAMNOGALACTURONAN-BINDING PROTEIN YTCQ"/>
    <property type="match status" value="1"/>
</dbReference>
<evidence type="ECO:0000256" key="6">
    <source>
        <dbReference type="SAM" id="MobiDB-lite"/>
    </source>
</evidence>
<evidence type="ECO:0000256" key="3">
    <source>
        <dbReference type="ARBA" id="ARBA00023136"/>
    </source>
</evidence>
<protein>
    <submittedName>
        <fullName evidence="8">ABC transporter substrate-binding protein</fullName>
    </submittedName>
</protein>
<organism evidence="8 9">
    <name type="scientific">Paenibacillus rigui</name>
    <dbReference type="NCBI Taxonomy" id="554312"/>
    <lineage>
        <taxon>Bacteria</taxon>
        <taxon>Bacillati</taxon>
        <taxon>Bacillota</taxon>
        <taxon>Bacilli</taxon>
        <taxon>Bacillales</taxon>
        <taxon>Paenibacillaceae</taxon>
        <taxon>Paenibacillus</taxon>
    </lineage>
</organism>
<keyword evidence="3" id="KW-0472">Membrane</keyword>
<gene>
    <name evidence="8" type="ORF">CF651_26730</name>
</gene>
<dbReference type="OrthoDB" id="2544341at2"/>
<dbReference type="CDD" id="cd13585">
    <property type="entry name" value="PBP2_TMBP_like"/>
    <property type="match status" value="1"/>
</dbReference>
<proteinExistence type="predicted"/>
<reference evidence="8 9" key="1">
    <citation type="submission" date="2017-07" db="EMBL/GenBank/DDBJ databases">
        <title>Genome sequencing and assembly of Paenibacillus rigui.</title>
        <authorList>
            <person name="Mayilraj S."/>
        </authorList>
    </citation>
    <scope>NUCLEOTIDE SEQUENCE [LARGE SCALE GENOMIC DNA]</scope>
    <source>
        <strain evidence="8 9">JCM 16352</strain>
    </source>
</reference>
<dbReference type="PANTHER" id="PTHR43649">
    <property type="entry name" value="ARABINOSE-BINDING PROTEIN-RELATED"/>
    <property type="match status" value="1"/>
</dbReference>
<evidence type="ECO:0000256" key="4">
    <source>
        <dbReference type="ARBA" id="ARBA00023139"/>
    </source>
</evidence>
<evidence type="ECO:0000256" key="1">
    <source>
        <dbReference type="ARBA" id="ARBA00022475"/>
    </source>
</evidence>
<dbReference type="RefSeq" id="WP_094017911.1">
    <property type="nucleotide sequence ID" value="NZ_NMQW01000049.1"/>
</dbReference>
<name>A0A229UK94_9BACL</name>
<dbReference type="EMBL" id="NMQW01000049">
    <property type="protein sequence ID" value="OXM83319.1"/>
    <property type="molecule type" value="Genomic_DNA"/>
</dbReference>
<keyword evidence="5" id="KW-0449">Lipoprotein</keyword>
<evidence type="ECO:0000313" key="8">
    <source>
        <dbReference type="EMBL" id="OXM83319.1"/>
    </source>
</evidence>